<dbReference type="Pfam" id="PF01609">
    <property type="entry name" value="DDE_Tnp_1"/>
    <property type="match status" value="1"/>
</dbReference>
<dbReference type="InterPro" id="IPR002559">
    <property type="entry name" value="Transposase_11"/>
</dbReference>
<sequence>MLLSQALDTLHSFSPDNLSTLSELLDPKLIEECLQDTGTVTLRKRRLPMELMVWSVVGMALFRNSPMSQVVNQLDIVLPGKRPFVAPSAVVQARQRLGVEPVKAVFEKTQALWRDKTPSPHWNGLTLLGVDGVVWRTPDTPENSQAFARTGTKTTTSDYPQLRMVCQMELTSHLVVSSAFDCISNSEVTLTAELIDKTPDHSLTIFDKGFYALGLLHRWQKTGEERHWMIPLKKGARYEVLRKISSGHELVELPISPQARTKWSDAPATMTARLITKMVNGKRVQILTSMTDPKRYPAADIVDLYAHRWEIELGYREMKQHLLHSQLTVRSKKPDTVKQELWGVLLAYNLLRFLMGQMAYSLKGVEPYQISFKGAAIYLISQLQMLPMVSPGNIPRVIGQIIGIAAAFVLPIRRERHYPRAVKRRPQKYAVRRPRKKNASQLN</sequence>
<evidence type="ECO:0000259" key="3">
    <source>
        <dbReference type="Pfam" id="PF13006"/>
    </source>
</evidence>
<comment type="caution">
    <text evidence="4">The sequence shown here is derived from an EMBL/GenBank/DDBJ whole genome shotgun (WGS) entry which is preliminary data.</text>
</comment>
<evidence type="ECO:0000313" key="5">
    <source>
        <dbReference type="Proteomes" id="UP001499988"/>
    </source>
</evidence>
<dbReference type="InterPro" id="IPR024473">
    <property type="entry name" value="Transposases_IS4_N"/>
</dbReference>
<dbReference type="SUPFAM" id="SSF53098">
    <property type="entry name" value="Ribonuclease H-like"/>
    <property type="match status" value="1"/>
</dbReference>
<gene>
    <name evidence="4" type="ORF">GCM10023333_09590</name>
</gene>
<dbReference type="PANTHER" id="PTHR37529:SF1">
    <property type="entry name" value="TRANSPOSASE INSG FOR INSERTION SEQUENCE ELEMENT IS4-RELATED"/>
    <property type="match status" value="1"/>
</dbReference>
<dbReference type="InterPro" id="IPR047952">
    <property type="entry name" value="Transpos_IS4"/>
</dbReference>
<evidence type="ECO:0000259" key="2">
    <source>
        <dbReference type="Pfam" id="PF01609"/>
    </source>
</evidence>
<feature type="region of interest" description="Disordered" evidence="1">
    <location>
        <begin position="423"/>
        <end position="443"/>
    </location>
</feature>
<dbReference type="Pfam" id="PF13006">
    <property type="entry name" value="Nterm_IS4"/>
    <property type="match status" value="1"/>
</dbReference>
<dbReference type="NCBIfam" id="NF033592">
    <property type="entry name" value="transpos_IS4_1"/>
    <property type="match status" value="1"/>
</dbReference>
<keyword evidence="5" id="KW-1185">Reference proteome</keyword>
<reference evidence="5" key="1">
    <citation type="journal article" date="2019" name="Int. J. Syst. Evol. Microbiol.">
        <title>The Global Catalogue of Microorganisms (GCM) 10K type strain sequencing project: providing services to taxonomists for standard genome sequencing and annotation.</title>
        <authorList>
            <consortium name="The Broad Institute Genomics Platform"/>
            <consortium name="The Broad Institute Genome Sequencing Center for Infectious Disease"/>
            <person name="Wu L."/>
            <person name="Ma J."/>
        </authorList>
    </citation>
    <scope>NUCLEOTIDE SEQUENCE [LARGE SCALE GENOMIC DNA]</scope>
    <source>
        <strain evidence="5">JCM 18401</strain>
    </source>
</reference>
<name>A0ABP9EG82_9GAMM</name>
<protein>
    <submittedName>
        <fullName evidence="4">IS4 family transposase</fullName>
    </submittedName>
</protein>
<organism evidence="4 5">
    <name type="scientific">Ferrimonas pelagia</name>
    <dbReference type="NCBI Taxonomy" id="1177826"/>
    <lineage>
        <taxon>Bacteria</taxon>
        <taxon>Pseudomonadati</taxon>
        <taxon>Pseudomonadota</taxon>
        <taxon>Gammaproteobacteria</taxon>
        <taxon>Alteromonadales</taxon>
        <taxon>Ferrimonadaceae</taxon>
        <taxon>Ferrimonas</taxon>
    </lineage>
</organism>
<evidence type="ECO:0000313" key="4">
    <source>
        <dbReference type="EMBL" id="GAA4878206.1"/>
    </source>
</evidence>
<proteinExistence type="predicted"/>
<dbReference type="EMBL" id="BAABJZ010000012">
    <property type="protein sequence ID" value="GAA4878206.1"/>
    <property type="molecule type" value="Genomic_DNA"/>
</dbReference>
<feature type="domain" description="Transposase IS4-like" evidence="2">
    <location>
        <begin position="127"/>
        <end position="350"/>
    </location>
</feature>
<dbReference type="PANTHER" id="PTHR37529">
    <property type="entry name" value="TRANSPOSASE INSG FOR INSERTION SEQUENCE ELEMENT IS4-RELATED"/>
    <property type="match status" value="1"/>
</dbReference>
<dbReference type="InterPro" id="IPR012337">
    <property type="entry name" value="RNaseH-like_sf"/>
</dbReference>
<accession>A0ABP9EG82</accession>
<dbReference type="Proteomes" id="UP001499988">
    <property type="component" value="Unassembled WGS sequence"/>
</dbReference>
<feature type="domain" description="Transposase IS4 N-terminal" evidence="3">
    <location>
        <begin position="16"/>
        <end position="107"/>
    </location>
</feature>
<evidence type="ECO:0000256" key="1">
    <source>
        <dbReference type="SAM" id="MobiDB-lite"/>
    </source>
</evidence>
<dbReference type="RefSeq" id="WP_345333948.1">
    <property type="nucleotide sequence ID" value="NZ_BAABJZ010000012.1"/>
</dbReference>